<evidence type="ECO:0000256" key="2">
    <source>
        <dbReference type="ARBA" id="ARBA00001936"/>
    </source>
</evidence>
<organism evidence="12 14">
    <name type="scientific">Polaribacter sejongensis</name>
    <dbReference type="NCBI Taxonomy" id="985043"/>
    <lineage>
        <taxon>Bacteria</taxon>
        <taxon>Pseudomonadati</taxon>
        <taxon>Bacteroidota</taxon>
        <taxon>Flavobacteriia</taxon>
        <taxon>Flavobacteriales</taxon>
        <taxon>Flavobacteriaceae</taxon>
    </lineage>
</organism>
<evidence type="ECO:0000256" key="3">
    <source>
        <dbReference type="ARBA" id="ARBA00001954"/>
    </source>
</evidence>
<keyword evidence="10 12" id="KW-0456">Lyase</keyword>
<dbReference type="PANTHER" id="PTHR30387">
    <property type="entry name" value="MANNONATE DEHYDRATASE"/>
    <property type="match status" value="1"/>
</dbReference>
<gene>
    <name evidence="11" type="ORF">BTO15_16215</name>
    <name evidence="12" type="ORF">QWY81_11560</name>
</gene>
<accession>A0AAJ1QXM5</accession>
<reference evidence="11 13" key="2">
    <citation type="submission" date="2017-02" db="EMBL/GenBank/DDBJ databases">
        <title>Trade-off between light-utilization and light-protection in marine flavobacteria.</title>
        <authorList>
            <person name="Kumagai Y."/>
            <person name="Yoshizawa S."/>
            <person name="Kogure K."/>
            <person name="Iwasaki W."/>
        </authorList>
    </citation>
    <scope>NUCLEOTIDE SEQUENCE [LARGE SCALE GENOMIC DNA]</scope>
    <source>
        <strain evidence="11 13">KCTC 23670</strain>
    </source>
</reference>
<comment type="catalytic activity">
    <reaction evidence="1">
        <text>D-mannonate = 2-dehydro-3-deoxy-D-gluconate + H2O</text>
        <dbReference type="Rhea" id="RHEA:20097"/>
        <dbReference type="ChEBI" id="CHEBI:15377"/>
        <dbReference type="ChEBI" id="CHEBI:17767"/>
        <dbReference type="ChEBI" id="CHEBI:57990"/>
        <dbReference type="EC" id="4.2.1.8"/>
    </reaction>
</comment>
<dbReference type="EMBL" id="JAUFQH010000009">
    <property type="protein sequence ID" value="MDN3620091.1"/>
    <property type="molecule type" value="Genomic_DNA"/>
</dbReference>
<dbReference type="InterPro" id="IPR036237">
    <property type="entry name" value="Xyl_isomerase-like_sf"/>
</dbReference>
<evidence type="ECO:0000256" key="10">
    <source>
        <dbReference type="ARBA" id="ARBA00023239"/>
    </source>
</evidence>
<keyword evidence="8" id="KW-0408">Iron</keyword>
<reference evidence="12" key="3">
    <citation type="submission" date="2023-06" db="EMBL/GenBank/DDBJ databases">
        <authorList>
            <person name="Lucena T."/>
            <person name="Sun Q."/>
        </authorList>
    </citation>
    <scope>NUCLEOTIDE SEQUENCE</scope>
    <source>
        <strain evidence="12">CECT 8670</strain>
    </source>
</reference>
<dbReference type="PANTHER" id="PTHR30387:SF2">
    <property type="entry name" value="MANNONATE DEHYDRATASE"/>
    <property type="match status" value="1"/>
</dbReference>
<evidence type="ECO:0000256" key="8">
    <source>
        <dbReference type="ARBA" id="ARBA00023004"/>
    </source>
</evidence>
<evidence type="ECO:0000256" key="1">
    <source>
        <dbReference type="ARBA" id="ARBA00001794"/>
    </source>
</evidence>
<dbReference type="GO" id="GO:0042840">
    <property type="term" value="P:D-glucuronate catabolic process"/>
    <property type="evidence" value="ECO:0007669"/>
    <property type="project" value="TreeGrafter"/>
</dbReference>
<dbReference type="RefSeq" id="WP_208891261.1">
    <property type="nucleotide sequence ID" value="NZ_CP019336.1"/>
</dbReference>
<dbReference type="GO" id="GO:0030145">
    <property type="term" value="F:manganese ion binding"/>
    <property type="evidence" value="ECO:0007669"/>
    <property type="project" value="TreeGrafter"/>
</dbReference>
<comment type="cofactor">
    <cofactor evidence="3">
        <name>Fe(2+)</name>
        <dbReference type="ChEBI" id="CHEBI:29033"/>
    </cofactor>
</comment>
<dbReference type="InterPro" id="IPR004628">
    <property type="entry name" value="Man_deHydtase"/>
</dbReference>
<comment type="pathway">
    <text evidence="5">Carbohydrate metabolism; pentose and glucuronate interconversion.</text>
</comment>
<dbReference type="Proteomes" id="UP000232721">
    <property type="component" value="Chromosome"/>
</dbReference>
<proteinExistence type="inferred from homology"/>
<evidence type="ECO:0000256" key="9">
    <source>
        <dbReference type="ARBA" id="ARBA00023211"/>
    </source>
</evidence>
<dbReference type="GO" id="GO:0008198">
    <property type="term" value="F:ferrous iron binding"/>
    <property type="evidence" value="ECO:0007669"/>
    <property type="project" value="TreeGrafter"/>
</dbReference>
<comment type="function">
    <text evidence="4">Catalyzes the dehydration of D-mannonate.</text>
</comment>
<sequence>MVSSEQGIVDLYKAVPSHNNGLIFCTRFFCVRADIALAGIVERLGSKIYLRATKRDAEGNFHEVDHLHGDVDIFAVMKAVVLE</sequence>
<dbReference type="Proteomes" id="UP001228636">
    <property type="component" value="Unassembled WGS sequence"/>
</dbReference>
<evidence type="ECO:0000256" key="7">
    <source>
        <dbReference type="ARBA" id="ARBA00012927"/>
    </source>
</evidence>
<evidence type="ECO:0000256" key="4">
    <source>
        <dbReference type="ARBA" id="ARBA00002713"/>
    </source>
</evidence>
<dbReference type="Gene3D" id="3.20.20.150">
    <property type="entry name" value="Divalent-metal-dependent TIM barrel enzymes"/>
    <property type="match status" value="1"/>
</dbReference>
<keyword evidence="9" id="KW-0464">Manganese</keyword>
<evidence type="ECO:0000313" key="13">
    <source>
        <dbReference type="Proteomes" id="UP000232721"/>
    </source>
</evidence>
<dbReference type="GO" id="GO:0008927">
    <property type="term" value="F:mannonate dehydratase activity"/>
    <property type="evidence" value="ECO:0007669"/>
    <property type="project" value="UniProtKB-EC"/>
</dbReference>
<evidence type="ECO:0000313" key="14">
    <source>
        <dbReference type="Proteomes" id="UP001228636"/>
    </source>
</evidence>
<dbReference type="SUPFAM" id="SSF51658">
    <property type="entry name" value="Xylose isomerase-like"/>
    <property type="match status" value="1"/>
</dbReference>
<evidence type="ECO:0000256" key="5">
    <source>
        <dbReference type="ARBA" id="ARBA00004892"/>
    </source>
</evidence>
<dbReference type="EMBL" id="CP019336">
    <property type="protein sequence ID" value="AUC23549.1"/>
    <property type="molecule type" value="Genomic_DNA"/>
</dbReference>
<dbReference type="AlphaFoldDB" id="A0AAJ1QXM5"/>
<reference evidence="12 14" key="1">
    <citation type="journal article" date="2014" name="Int. J. Syst. Evol. Microbiol.">
        <title>Complete genome sequence of Corynebacterium casei LMG S-19264T (=DSM 44701T), isolated from a smear-ripened cheese.</title>
        <authorList>
            <consortium name="US DOE Joint Genome Institute (JGI-PGF)"/>
            <person name="Walter F."/>
            <person name="Albersmeier A."/>
            <person name="Kalinowski J."/>
            <person name="Ruckert C."/>
        </authorList>
    </citation>
    <scope>NUCLEOTIDE SEQUENCE [LARGE SCALE GENOMIC DNA]</scope>
    <source>
        <strain evidence="12 14">CECT 8670</strain>
    </source>
</reference>
<evidence type="ECO:0000313" key="12">
    <source>
        <dbReference type="EMBL" id="MDN3620091.1"/>
    </source>
</evidence>
<name>A0AAJ1QXM5_9FLAO</name>
<protein>
    <recommendedName>
        <fullName evidence="7">mannonate dehydratase</fullName>
        <ecNumber evidence="7">4.2.1.8</ecNumber>
    </recommendedName>
</protein>
<dbReference type="EC" id="4.2.1.8" evidence="7"/>
<evidence type="ECO:0000313" key="11">
    <source>
        <dbReference type="EMBL" id="AUC23549.1"/>
    </source>
</evidence>
<evidence type="ECO:0000256" key="6">
    <source>
        <dbReference type="ARBA" id="ARBA00007389"/>
    </source>
</evidence>
<comment type="cofactor">
    <cofactor evidence="2">
        <name>Mn(2+)</name>
        <dbReference type="ChEBI" id="CHEBI:29035"/>
    </cofactor>
</comment>
<dbReference type="Pfam" id="PF03786">
    <property type="entry name" value="UxuA"/>
    <property type="match status" value="1"/>
</dbReference>
<comment type="similarity">
    <text evidence="6">Belongs to the mannonate dehydratase family.</text>
</comment>
<keyword evidence="13" id="KW-1185">Reference proteome</keyword>